<keyword evidence="8" id="KW-0998">Cell outer membrane</keyword>
<dbReference type="EMBL" id="CADCXY010000008">
    <property type="protein sequence ID" value="CAB0151924.1"/>
    <property type="molecule type" value="Genomic_DNA"/>
</dbReference>
<dbReference type="GO" id="GO:0009279">
    <property type="term" value="C:cell outer membrane"/>
    <property type="evidence" value="ECO:0007669"/>
    <property type="project" value="UniProtKB-SubCell"/>
</dbReference>
<keyword evidence="2" id="KW-0813">Transport</keyword>
<keyword evidence="6" id="KW-0626">Porin</keyword>
<keyword evidence="3" id="KW-1134">Transmembrane beta strand</keyword>
<dbReference type="GO" id="GO:0046930">
    <property type="term" value="C:pore complex"/>
    <property type="evidence" value="ECO:0007669"/>
    <property type="project" value="UniProtKB-KW"/>
</dbReference>
<feature type="domain" description="OmpA-like" evidence="12">
    <location>
        <begin position="226"/>
        <end position="344"/>
    </location>
</feature>
<dbReference type="InterPro" id="IPR006665">
    <property type="entry name" value="OmpA-like"/>
</dbReference>
<evidence type="ECO:0000256" key="3">
    <source>
        <dbReference type="ARBA" id="ARBA00022452"/>
    </source>
</evidence>
<dbReference type="InterPro" id="IPR050330">
    <property type="entry name" value="Bact_OuterMem_StrucFunc"/>
</dbReference>
<accession>A0A6S6WQ95</accession>
<comment type="subcellular location">
    <subcellularLocation>
        <location evidence="1">Cell outer membrane</location>
        <topology evidence="1">Multi-pass membrane protein</topology>
    </subcellularLocation>
</comment>
<dbReference type="SUPFAM" id="SSF103088">
    <property type="entry name" value="OmpA-like"/>
    <property type="match status" value="1"/>
</dbReference>
<proteinExistence type="predicted"/>
<evidence type="ECO:0000256" key="10">
    <source>
        <dbReference type="SAM" id="MobiDB-lite"/>
    </source>
</evidence>
<dbReference type="CDD" id="cd07185">
    <property type="entry name" value="OmpA_C-like"/>
    <property type="match status" value="1"/>
</dbReference>
<dbReference type="InterPro" id="IPR036737">
    <property type="entry name" value="OmpA-like_sf"/>
</dbReference>
<evidence type="ECO:0000313" key="13">
    <source>
        <dbReference type="EMBL" id="CAB0151924.1"/>
    </source>
</evidence>
<evidence type="ECO:0000256" key="6">
    <source>
        <dbReference type="ARBA" id="ARBA00023114"/>
    </source>
</evidence>
<dbReference type="GO" id="GO:0015288">
    <property type="term" value="F:porin activity"/>
    <property type="evidence" value="ECO:0007669"/>
    <property type="project" value="UniProtKB-KW"/>
</dbReference>
<name>A0A6S6WQ95_9GAMM</name>
<keyword evidence="14" id="KW-1185">Reference proteome</keyword>
<evidence type="ECO:0000256" key="1">
    <source>
        <dbReference type="ARBA" id="ARBA00004571"/>
    </source>
</evidence>
<keyword evidence="7 9" id="KW-0472">Membrane</keyword>
<gene>
    <name evidence="13" type="primary">oprF</name>
    <name evidence="13" type="ORF">PSI9734_02280</name>
</gene>
<organism evidence="13 14">
    <name type="scientific">Pseudidiomarina piscicola</name>
    <dbReference type="NCBI Taxonomy" id="2614830"/>
    <lineage>
        <taxon>Bacteria</taxon>
        <taxon>Pseudomonadati</taxon>
        <taxon>Pseudomonadota</taxon>
        <taxon>Gammaproteobacteria</taxon>
        <taxon>Alteromonadales</taxon>
        <taxon>Idiomarinaceae</taxon>
        <taxon>Pseudidiomarina</taxon>
    </lineage>
</organism>
<evidence type="ECO:0000256" key="4">
    <source>
        <dbReference type="ARBA" id="ARBA00022692"/>
    </source>
</evidence>
<dbReference type="PANTHER" id="PTHR30329:SF21">
    <property type="entry name" value="LIPOPROTEIN YIAD-RELATED"/>
    <property type="match status" value="1"/>
</dbReference>
<evidence type="ECO:0000256" key="5">
    <source>
        <dbReference type="ARBA" id="ARBA00023065"/>
    </source>
</evidence>
<dbReference type="SUPFAM" id="SSF56925">
    <property type="entry name" value="OMPA-like"/>
    <property type="match status" value="1"/>
</dbReference>
<dbReference type="Gene3D" id="2.40.160.20">
    <property type="match status" value="1"/>
</dbReference>
<evidence type="ECO:0000259" key="12">
    <source>
        <dbReference type="PROSITE" id="PS51123"/>
    </source>
</evidence>
<dbReference type="InterPro" id="IPR006664">
    <property type="entry name" value="OMP_bac"/>
</dbReference>
<dbReference type="GO" id="GO:0006811">
    <property type="term" value="P:monoatomic ion transport"/>
    <property type="evidence" value="ECO:0007669"/>
    <property type="project" value="UniProtKB-KW"/>
</dbReference>
<evidence type="ECO:0000256" key="11">
    <source>
        <dbReference type="SAM" id="SignalP"/>
    </source>
</evidence>
<evidence type="ECO:0000313" key="14">
    <source>
        <dbReference type="Proteomes" id="UP000481517"/>
    </source>
</evidence>
<dbReference type="RefSeq" id="WP_173921240.1">
    <property type="nucleotide sequence ID" value="NZ_CADCXY010000008.1"/>
</dbReference>
<dbReference type="AlphaFoldDB" id="A0A6S6WQ95"/>
<dbReference type="Proteomes" id="UP000481517">
    <property type="component" value="Unassembled WGS sequence"/>
</dbReference>
<protein>
    <submittedName>
        <fullName evidence="13">Outer membrane porin F</fullName>
    </submittedName>
</protein>
<sequence>MNRIAAISVAVLAGLSATGTAYAQSTSEEGQWYLGPRLGSFGTDSDRVAIDNNQLRTFKGGFDSAFAGLEAGFQFTPEWGYRVYYDYLRGDLHNADSATGRVFGVDVLYNFTDNVYGSLGINNTELGDVSNRFLRAGAGYREQLNSNWQLFVEGAVQQNDGDLTEFMVMTGLRYYFGQSAAPAPAPTPAPEAAPVDSDGDGVMDANDRCPNTQPAYKVDSYGCVMYRNETVTHELRINFAFDSAVIPTGEKAEIQDTAEFLKEFPQLDIRIEGHTDSVGTVEYNQGLSERRAKSVGESLISDFGIEQERVSTIGFSENRPLVPNNSAENRAKNRRIEAQMSVTKEVPIKEDN</sequence>
<dbReference type="PRINTS" id="PR01021">
    <property type="entry name" value="OMPADOMAIN"/>
</dbReference>
<evidence type="ECO:0000256" key="8">
    <source>
        <dbReference type="ARBA" id="ARBA00023237"/>
    </source>
</evidence>
<feature type="region of interest" description="Disordered" evidence="10">
    <location>
        <begin position="320"/>
        <end position="352"/>
    </location>
</feature>
<feature type="signal peptide" evidence="11">
    <location>
        <begin position="1"/>
        <end position="23"/>
    </location>
</feature>
<keyword evidence="5" id="KW-0406">Ion transport</keyword>
<reference evidence="13 14" key="1">
    <citation type="submission" date="2020-02" db="EMBL/GenBank/DDBJ databases">
        <authorList>
            <person name="Rodrigo-Torres L."/>
            <person name="Arahal R. D."/>
            <person name="Lucena T."/>
        </authorList>
    </citation>
    <scope>NUCLEOTIDE SEQUENCE [LARGE SCALE GENOMIC DNA]</scope>
    <source>
        <strain evidence="13 14">CECT 9734</strain>
    </source>
</reference>
<keyword evidence="11" id="KW-0732">Signal</keyword>
<dbReference type="PANTHER" id="PTHR30329">
    <property type="entry name" value="STATOR ELEMENT OF FLAGELLAR MOTOR COMPLEX"/>
    <property type="match status" value="1"/>
</dbReference>
<evidence type="ECO:0000256" key="2">
    <source>
        <dbReference type="ARBA" id="ARBA00022448"/>
    </source>
</evidence>
<dbReference type="Gene3D" id="3.30.1330.60">
    <property type="entry name" value="OmpA-like domain"/>
    <property type="match status" value="1"/>
</dbReference>
<feature type="region of interest" description="Disordered" evidence="10">
    <location>
        <begin position="183"/>
        <end position="204"/>
    </location>
</feature>
<dbReference type="PROSITE" id="PS51123">
    <property type="entry name" value="OMPA_2"/>
    <property type="match status" value="1"/>
</dbReference>
<keyword evidence="4" id="KW-0812">Transmembrane</keyword>
<feature type="chain" id="PRO_5028893040" evidence="11">
    <location>
        <begin position="24"/>
        <end position="352"/>
    </location>
</feature>
<dbReference type="InterPro" id="IPR011250">
    <property type="entry name" value="OMP/PagP_B-barrel"/>
</dbReference>
<evidence type="ECO:0000256" key="9">
    <source>
        <dbReference type="PROSITE-ProRule" id="PRU00473"/>
    </source>
</evidence>
<dbReference type="Pfam" id="PF00691">
    <property type="entry name" value="OmpA"/>
    <property type="match status" value="1"/>
</dbReference>
<evidence type="ECO:0000256" key="7">
    <source>
        <dbReference type="ARBA" id="ARBA00023136"/>
    </source>
</evidence>